<dbReference type="Gene3D" id="3.30.160.390">
    <property type="entry name" value="Integrase, DNA-binding domain"/>
    <property type="match status" value="1"/>
</dbReference>
<dbReference type="PANTHER" id="PTHR30629:SF2">
    <property type="entry name" value="PROPHAGE INTEGRASE INTS-RELATED"/>
    <property type="match status" value="1"/>
</dbReference>
<dbReference type="Gene3D" id="1.10.443.10">
    <property type="entry name" value="Intergrase catalytic core"/>
    <property type="match status" value="1"/>
</dbReference>
<dbReference type="SUPFAM" id="SSF56349">
    <property type="entry name" value="DNA breaking-rejoining enzymes"/>
    <property type="match status" value="1"/>
</dbReference>
<evidence type="ECO:0000313" key="9">
    <source>
        <dbReference type="Proteomes" id="UP001285263"/>
    </source>
</evidence>
<dbReference type="InterPro" id="IPR050808">
    <property type="entry name" value="Phage_Integrase"/>
</dbReference>
<evidence type="ECO:0000256" key="4">
    <source>
        <dbReference type="ARBA" id="ARBA00023172"/>
    </source>
</evidence>
<dbReference type="InterPro" id="IPR011010">
    <property type="entry name" value="DNA_brk_join_enz"/>
</dbReference>
<dbReference type="EMBL" id="JAXCLA010000001">
    <property type="protein sequence ID" value="MDY0743398.1"/>
    <property type="molecule type" value="Genomic_DNA"/>
</dbReference>
<dbReference type="InterPro" id="IPR013762">
    <property type="entry name" value="Integrase-like_cat_sf"/>
</dbReference>
<dbReference type="PROSITE" id="PS51898">
    <property type="entry name" value="TYR_RECOMBINASE"/>
    <property type="match status" value="1"/>
</dbReference>
<dbReference type="InterPro" id="IPR053876">
    <property type="entry name" value="Phage_int_M"/>
</dbReference>
<dbReference type="InterPro" id="IPR025166">
    <property type="entry name" value="Integrase_DNA_bind_dom"/>
</dbReference>
<keyword evidence="9" id="KW-1185">Reference proteome</keyword>
<comment type="similarity">
    <text evidence="1">Belongs to the 'phage' integrase family.</text>
</comment>
<proteinExistence type="inferred from homology"/>
<dbReference type="CDD" id="cd00801">
    <property type="entry name" value="INT_P4_C"/>
    <property type="match status" value="1"/>
</dbReference>
<keyword evidence="4" id="KW-0233">DNA recombination</keyword>
<keyword evidence="2" id="KW-0229">DNA integration</keyword>
<evidence type="ECO:0000256" key="2">
    <source>
        <dbReference type="ARBA" id="ARBA00022908"/>
    </source>
</evidence>
<dbReference type="Pfam" id="PF00589">
    <property type="entry name" value="Phage_integrase"/>
    <property type="match status" value="1"/>
</dbReference>
<dbReference type="InterPro" id="IPR002104">
    <property type="entry name" value="Integrase_catalytic"/>
</dbReference>
<dbReference type="RefSeq" id="WP_320421282.1">
    <property type="nucleotide sequence ID" value="NZ_JAXCLA010000001.1"/>
</dbReference>
<dbReference type="InterPro" id="IPR044068">
    <property type="entry name" value="CB"/>
</dbReference>
<protein>
    <submittedName>
        <fullName evidence="8">Integrase arm-type DNA-binding domain-containing protein</fullName>
    </submittedName>
</protein>
<dbReference type="Proteomes" id="UP001285263">
    <property type="component" value="Unassembled WGS sequence"/>
</dbReference>
<dbReference type="Pfam" id="PF22022">
    <property type="entry name" value="Phage_int_M"/>
    <property type="match status" value="1"/>
</dbReference>
<dbReference type="InterPro" id="IPR038488">
    <property type="entry name" value="Integrase_DNA-bd_sf"/>
</dbReference>
<evidence type="ECO:0000313" key="8">
    <source>
        <dbReference type="EMBL" id="MDY0743398.1"/>
    </source>
</evidence>
<dbReference type="InterPro" id="IPR010998">
    <property type="entry name" value="Integrase_recombinase_N"/>
</dbReference>
<dbReference type="PROSITE" id="PS51900">
    <property type="entry name" value="CB"/>
    <property type="match status" value="1"/>
</dbReference>
<evidence type="ECO:0000256" key="5">
    <source>
        <dbReference type="PROSITE-ProRule" id="PRU01248"/>
    </source>
</evidence>
<dbReference type="Gene3D" id="1.10.150.130">
    <property type="match status" value="1"/>
</dbReference>
<reference evidence="8 9" key="1">
    <citation type="submission" date="2023-11" db="EMBL/GenBank/DDBJ databases">
        <title>Paucibacter sp. nov., isolated from fresh soil in Korea.</title>
        <authorList>
            <person name="Le N.T.T."/>
        </authorList>
    </citation>
    <scope>NUCLEOTIDE SEQUENCE [LARGE SCALE GENOMIC DNA]</scope>
    <source>
        <strain evidence="8 9">R3-3</strain>
    </source>
</reference>
<sequence length="435" mass="49712">MGQLNELQIRSAKPRDREYLLADGDGLYLRVRPSAKVWVYRFKRAGKECKLSLGHYPAVSLAAARKLAGAEAEKISGGVDPRVARREEAERVRVLHLNTFERTARAWHAQARKDREWSDGYAGKVIRHLEIHIFPWLGSYSVETIAPTELVRCLHRIKERGHLETAQRVREAVLHVYQYAVDVGALEPSKNFVNSRTGGLPAPRSRHYAAITDPEELGRLLRDIAAYRGNVVTRAALRLSPMLFQRPGQLRLAHWEDIDFDRMLWRCPPEKMKMREWQKRDSRTKAHLVPLPVQAMDILEDLLPLTGPTGPIFKSMAKRSEATRYMSDNTINAALRALGYDTQEQMTGHGFRATARTLIRELLGWDREVIERHLAHVSDEELGGSYDRAVHLDQRRRMSQAWADLLDDLMDGKEVLPAPAADLRRPRPAARSMPR</sequence>
<organism evidence="8 9">
    <name type="scientific">Roseateles agri</name>
    <dbReference type="NCBI Taxonomy" id="3098619"/>
    <lineage>
        <taxon>Bacteria</taxon>
        <taxon>Pseudomonadati</taxon>
        <taxon>Pseudomonadota</taxon>
        <taxon>Betaproteobacteria</taxon>
        <taxon>Burkholderiales</taxon>
        <taxon>Sphaerotilaceae</taxon>
        <taxon>Roseateles</taxon>
    </lineage>
</organism>
<comment type="caution">
    <text evidence="8">The sequence shown here is derived from an EMBL/GenBank/DDBJ whole genome shotgun (WGS) entry which is preliminary data.</text>
</comment>
<evidence type="ECO:0000256" key="3">
    <source>
        <dbReference type="ARBA" id="ARBA00023125"/>
    </source>
</evidence>
<dbReference type="Pfam" id="PF13356">
    <property type="entry name" value="Arm-DNA-bind_3"/>
    <property type="match status" value="1"/>
</dbReference>
<accession>A0ABU5DB01</accession>
<evidence type="ECO:0000259" key="6">
    <source>
        <dbReference type="PROSITE" id="PS51898"/>
    </source>
</evidence>
<feature type="domain" description="Tyr recombinase" evidence="6">
    <location>
        <begin position="207"/>
        <end position="399"/>
    </location>
</feature>
<dbReference type="GO" id="GO:0003677">
    <property type="term" value="F:DNA binding"/>
    <property type="evidence" value="ECO:0007669"/>
    <property type="project" value="UniProtKB-KW"/>
</dbReference>
<evidence type="ECO:0000256" key="1">
    <source>
        <dbReference type="ARBA" id="ARBA00008857"/>
    </source>
</evidence>
<dbReference type="PANTHER" id="PTHR30629">
    <property type="entry name" value="PROPHAGE INTEGRASE"/>
    <property type="match status" value="1"/>
</dbReference>
<gene>
    <name evidence="8" type="ORF">SNE35_02730</name>
</gene>
<feature type="domain" description="Core-binding (CB)" evidence="7">
    <location>
        <begin position="98"/>
        <end position="181"/>
    </location>
</feature>
<name>A0ABU5DB01_9BURK</name>
<keyword evidence="3 5" id="KW-0238">DNA-binding</keyword>
<evidence type="ECO:0000259" key="7">
    <source>
        <dbReference type="PROSITE" id="PS51900"/>
    </source>
</evidence>